<keyword evidence="2" id="KW-1185">Reference proteome</keyword>
<evidence type="ECO:0000313" key="2">
    <source>
        <dbReference type="Proteomes" id="UP000570361"/>
    </source>
</evidence>
<evidence type="ECO:0000313" key="1">
    <source>
        <dbReference type="EMBL" id="MBB3112999.1"/>
    </source>
</evidence>
<dbReference type="AlphaFoldDB" id="A0A7W5B208"/>
<sequence>MRHDTALLFRFPDAPMAALAADTLKDLGYEPDLQGEQEVHIHLHGSDLTSALEIAQSHGGVLAGQSPIQEGVLTQTAYSLDSIQIPAHLVNEDLVAQEELNATNHLRNRDDDGLDENAFLPDAGTYGFFSGDVHI</sequence>
<dbReference type="RefSeq" id="WP_183603093.1">
    <property type="nucleotide sequence ID" value="NZ_JACHXK010000015.1"/>
</dbReference>
<proteinExistence type="predicted"/>
<gene>
    <name evidence="1" type="ORF">FHS18_005101</name>
</gene>
<comment type="caution">
    <text evidence="1">The sequence shown here is derived from an EMBL/GenBank/DDBJ whole genome shotgun (WGS) entry which is preliminary data.</text>
</comment>
<reference evidence="1 2" key="1">
    <citation type="submission" date="2020-08" db="EMBL/GenBank/DDBJ databases">
        <title>Genomic Encyclopedia of Type Strains, Phase III (KMG-III): the genomes of soil and plant-associated and newly described type strains.</title>
        <authorList>
            <person name="Whitman W."/>
        </authorList>
    </citation>
    <scope>NUCLEOTIDE SEQUENCE [LARGE SCALE GENOMIC DNA]</scope>
    <source>
        <strain evidence="1 2">CECT 5862</strain>
    </source>
</reference>
<organism evidence="1 2">
    <name type="scientific">Paenibacillus phyllosphaerae</name>
    <dbReference type="NCBI Taxonomy" id="274593"/>
    <lineage>
        <taxon>Bacteria</taxon>
        <taxon>Bacillati</taxon>
        <taxon>Bacillota</taxon>
        <taxon>Bacilli</taxon>
        <taxon>Bacillales</taxon>
        <taxon>Paenibacillaceae</taxon>
        <taxon>Paenibacillus</taxon>
    </lineage>
</organism>
<accession>A0A7W5B208</accession>
<protein>
    <submittedName>
        <fullName evidence="1">Uncharacterized protein</fullName>
    </submittedName>
</protein>
<name>A0A7W5B208_9BACL</name>
<dbReference type="Proteomes" id="UP000570361">
    <property type="component" value="Unassembled WGS sequence"/>
</dbReference>
<dbReference type="EMBL" id="JACHXK010000015">
    <property type="protein sequence ID" value="MBB3112999.1"/>
    <property type="molecule type" value="Genomic_DNA"/>
</dbReference>